<gene>
    <name evidence="2" type="ORF">chiPu_0023422</name>
</gene>
<feature type="non-terminal residue" evidence="2">
    <location>
        <position position="89"/>
    </location>
</feature>
<evidence type="ECO:0000256" key="1">
    <source>
        <dbReference type="SAM" id="MobiDB-lite"/>
    </source>
</evidence>
<dbReference type="AlphaFoldDB" id="A0A401TB59"/>
<accession>A0A401TB59</accession>
<feature type="compositionally biased region" description="Polar residues" evidence="1">
    <location>
        <begin position="48"/>
        <end position="69"/>
    </location>
</feature>
<dbReference type="Proteomes" id="UP000287033">
    <property type="component" value="Unassembled WGS sequence"/>
</dbReference>
<evidence type="ECO:0000313" key="2">
    <source>
        <dbReference type="EMBL" id="GCC39852.1"/>
    </source>
</evidence>
<organism evidence="2 3">
    <name type="scientific">Chiloscyllium punctatum</name>
    <name type="common">Brownbanded bambooshark</name>
    <name type="synonym">Hemiscyllium punctatum</name>
    <dbReference type="NCBI Taxonomy" id="137246"/>
    <lineage>
        <taxon>Eukaryota</taxon>
        <taxon>Metazoa</taxon>
        <taxon>Chordata</taxon>
        <taxon>Craniata</taxon>
        <taxon>Vertebrata</taxon>
        <taxon>Chondrichthyes</taxon>
        <taxon>Elasmobranchii</taxon>
        <taxon>Galeomorphii</taxon>
        <taxon>Galeoidea</taxon>
        <taxon>Orectolobiformes</taxon>
        <taxon>Hemiscylliidae</taxon>
        <taxon>Chiloscyllium</taxon>
    </lineage>
</organism>
<reference evidence="2 3" key="1">
    <citation type="journal article" date="2018" name="Nat. Ecol. Evol.">
        <title>Shark genomes provide insights into elasmobranch evolution and the origin of vertebrates.</title>
        <authorList>
            <person name="Hara Y"/>
            <person name="Yamaguchi K"/>
            <person name="Onimaru K"/>
            <person name="Kadota M"/>
            <person name="Koyanagi M"/>
            <person name="Keeley SD"/>
            <person name="Tatsumi K"/>
            <person name="Tanaka K"/>
            <person name="Motone F"/>
            <person name="Kageyama Y"/>
            <person name="Nozu R"/>
            <person name="Adachi N"/>
            <person name="Nishimura O"/>
            <person name="Nakagawa R"/>
            <person name="Tanegashima C"/>
            <person name="Kiyatake I"/>
            <person name="Matsumoto R"/>
            <person name="Murakumo K"/>
            <person name="Nishida K"/>
            <person name="Terakita A"/>
            <person name="Kuratani S"/>
            <person name="Sato K"/>
            <person name="Hyodo S Kuraku.S."/>
        </authorList>
    </citation>
    <scope>NUCLEOTIDE SEQUENCE [LARGE SCALE GENOMIC DNA]</scope>
</reference>
<proteinExistence type="predicted"/>
<feature type="region of interest" description="Disordered" evidence="1">
    <location>
        <begin position="41"/>
        <end position="89"/>
    </location>
</feature>
<dbReference type="EMBL" id="BEZZ01020659">
    <property type="protein sequence ID" value="GCC39852.1"/>
    <property type="molecule type" value="Genomic_DNA"/>
</dbReference>
<feature type="region of interest" description="Disordered" evidence="1">
    <location>
        <begin position="1"/>
        <end position="25"/>
    </location>
</feature>
<sequence>NVESQLLEQPRLKLDRDTSVDTGYPASLGTPILGLEADMKQHIGPVVQSGQDLSHSNQSHQQELTSDSDSGTEEDVLDRGDQENGILNH</sequence>
<comment type="caution">
    <text evidence="2">The sequence shown here is derived from an EMBL/GenBank/DDBJ whole genome shotgun (WGS) entry which is preliminary data.</text>
</comment>
<name>A0A401TB59_CHIPU</name>
<evidence type="ECO:0000313" key="3">
    <source>
        <dbReference type="Proteomes" id="UP000287033"/>
    </source>
</evidence>
<feature type="non-terminal residue" evidence="2">
    <location>
        <position position="1"/>
    </location>
</feature>
<feature type="compositionally biased region" description="Basic and acidic residues" evidence="1">
    <location>
        <begin position="10"/>
        <end position="19"/>
    </location>
</feature>
<protein>
    <submittedName>
        <fullName evidence="2">Uncharacterized protein</fullName>
    </submittedName>
</protein>
<keyword evidence="3" id="KW-1185">Reference proteome</keyword>